<evidence type="ECO:0000313" key="3">
    <source>
        <dbReference type="Proteomes" id="UP000765507"/>
    </source>
</evidence>
<feature type="region of interest" description="Disordered" evidence="1">
    <location>
        <begin position="84"/>
        <end position="131"/>
    </location>
</feature>
<feature type="compositionally biased region" description="Basic and acidic residues" evidence="1">
    <location>
        <begin position="103"/>
        <end position="117"/>
    </location>
</feature>
<evidence type="ECO:0000256" key="1">
    <source>
        <dbReference type="SAM" id="MobiDB-lite"/>
    </source>
</evidence>
<organism evidence="2 3">
    <name type="scientific">Chelydra serpentina</name>
    <name type="common">Snapping turtle</name>
    <name type="synonym">Testudo serpentina</name>
    <dbReference type="NCBI Taxonomy" id="8475"/>
    <lineage>
        <taxon>Eukaryota</taxon>
        <taxon>Metazoa</taxon>
        <taxon>Chordata</taxon>
        <taxon>Craniata</taxon>
        <taxon>Vertebrata</taxon>
        <taxon>Euteleostomi</taxon>
        <taxon>Archelosauria</taxon>
        <taxon>Testudinata</taxon>
        <taxon>Testudines</taxon>
        <taxon>Cryptodira</taxon>
        <taxon>Durocryptodira</taxon>
        <taxon>Americhelydia</taxon>
        <taxon>Chelydroidea</taxon>
        <taxon>Chelydridae</taxon>
        <taxon>Chelydra</taxon>
    </lineage>
</organism>
<accession>A0A8T1TG38</accession>
<gene>
    <name evidence="2" type="ORF">G0U57_021716</name>
</gene>
<dbReference type="EMBL" id="JAHGAV010000009">
    <property type="protein sequence ID" value="KAG6939734.1"/>
    <property type="molecule type" value="Genomic_DNA"/>
</dbReference>
<dbReference type="AlphaFoldDB" id="A0A8T1TG38"/>
<feature type="non-terminal residue" evidence="2">
    <location>
        <position position="1"/>
    </location>
</feature>
<keyword evidence="3" id="KW-1185">Reference proteome</keyword>
<protein>
    <submittedName>
        <fullName evidence="2">Unc-13 -like protein C</fullName>
    </submittedName>
</protein>
<comment type="caution">
    <text evidence="2">The sequence shown here is derived from an EMBL/GenBank/DDBJ whole genome shotgun (WGS) entry which is preliminary data.</text>
</comment>
<feature type="non-terminal residue" evidence="2">
    <location>
        <position position="151"/>
    </location>
</feature>
<evidence type="ECO:0000313" key="2">
    <source>
        <dbReference type="EMBL" id="KAG6939734.1"/>
    </source>
</evidence>
<feature type="compositionally biased region" description="Basic and acidic residues" evidence="1">
    <location>
        <begin position="84"/>
        <end position="93"/>
    </location>
</feature>
<name>A0A8T1TG38_CHESE</name>
<dbReference type="Proteomes" id="UP000765507">
    <property type="component" value="Unassembled WGS sequence"/>
</dbReference>
<reference evidence="2 3" key="1">
    <citation type="journal article" date="2020" name="G3 (Bethesda)">
        <title>Draft Genome of the Common Snapping Turtle, Chelydra serpentina, a Model for Phenotypic Plasticity in Reptiles.</title>
        <authorList>
            <person name="Das D."/>
            <person name="Singh S.K."/>
            <person name="Bierstedt J."/>
            <person name="Erickson A."/>
            <person name="Galli G.L.J."/>
            <person name="Crossley D.A. 2nd"/>
            <person name="Rhen T."/>
        </authorList>
    </citation>
    <scope>NUCLEOTIDE SEQUENCE [LARGE SCALE GENOMIC DNA]</scope>
    <source>
        <strain evidence="2">KW</strain>
    </source>
</reference>
<dbReference type="OrthoDB" id="5831756at2759"/>
<dbReference type="Gene3D" id="3.30.70.1820">
    <property type="entry name" value="L1 transposable element, RRM domain"/>
    <property type="match status" value="1"/>
</dbReference>
<proteinExistence type="predicted"/>
<sequence length="151" mass="17490">EDRFENIENVVYRILIDRMGFSEAQNTIKIELAHRLGQQRECPNAKPRPILVYFETAQQRDLILKKSYKLKGTGIGISTDILSHDMRERKERGLPSSQTYESMDMKPEPKTKKHDWVSPDDSDKELESDINRNSYAKISKSAFQIKASTTK</sequence>